<feature type="transmembrane region" description="Helical" evidence="1">
    <location>
        <begin position="41"/>
        <end position="57"/>
    </location>
</feature>
<evidence type="ECO:0000256" key="1">
    <source>
        <dbReference type="SAM" id="Phobius"/>
    </source>
</evidence>
<keyword evidence="1" id="KW-1133">Transmembrane helix</keyword>
<reference evidence="2" key="1">
    <citation type="journal article" date="2014" name="Front. Microbiol.">
        <title>High frequency of phylogenetically diverse reductive dehalogenase-homologous genes in deep subseafloor sedimentary metagenomes.</title>
        <authorList>
            <person name="Kawai M."/>
            <person name="Futagami T."/>
            <person name="Toyoda A."/>
            <person name="Takaki Y."/>
            <person name="Nishi S."/>
            <person name="Hori S."/>
            <person name="Arai W."/>
            <person name="Tsubouchi T."/>
            <person name="Morono Y."/>
            <person name="Uchiyama I."/>
            <person name="Ito T."/>
            <person name="Fujiyama A."/>
            <person name="Inagaki F."/>
            <person name="Takami H."/>
        </authorList>
    </citation>
    <scope>NUCLEOTIDE SEQUENCE</scope>
    <source>
        <strain evidence="2">Expedition CK06-06</strain>
    </source>
</reference>
<feature type="non-terminal residue" evidence="2">
    <location>
        <position position="81"/>
    </location>
</feature>
<protein>
    <submittedName>
        <fullName evidence="2">Uncharacterized protein</fullName>
    </submittedName>
</protein>
<keyword evidence="1" id="KW-0812">Transmembrane</keyword>
<comment type="caution">
    <text evidence="2">The sequence shown here is derived from an EMBL/GenBank/DDBJ whole genome shotgun (WGS) entry which is preliminary data.</text>
</comment>
<feature type="transmembrane region" description="Helical" evidence="1">
    <location>
        <begin position="18"/>
        <end position="35"/>
    </location>
</feature>
<organism evidence="2">
    <name type="scientific">marine sediment metagenome</name>
    <dbReference type="NCBI Taxonomy" id="412755"/>
    <lineage>
        <taxon>unclassified sequences</taxon>
        <taxon>metagenomes</taxon>
        <taxon>ecological metagenomes</taxon>
    </lineage>
</organism>
<sequence length="81" mass="9471">MEEYNSTKKELEYYQNKGILLIATFWGIALTAIVLNNIYVFFIFIINGVLTAIYYGNKTDSLEEKLSRYELESYSFQGSFE</sequence>
<dbReference type="AlphaFoldDB" id="X1F0K0"/>
<evidence type="ECO:0000313" key="2">
    <source>
        <dbReference type="EMBL" id="GAH14348.1"/>
    </source>
</evidence>
<accession>X1F0K0</accession>
<keyword evidence="1" id="KW-0472">Membrane</keyword>
<gene>
    <name evidence="2" type="ORF">S01H4_52663</name>
</gene>
<name>X1F0K0_9ZZZZ</name>
<proteinExistence type="predicted"/>
<dbReference type="EMBL" id="BART01030116">
    <property type="protein sequence ID" value="GAH14348.1"/>
    <property type="molecule type" value="Genomic_DNA"/>
</dbReference>